<organism evidence="1 2">
    <name type="scientific">Methanococcoides methylutens</name>
    <dbReference type="NCBI Taxonomy" id="2226"/>
    <lineage>
        <taxon>Archaea</taxon>
        <taxon>Methanobacteriati</taxon>
        <taxon>Methanobacteriota</taxon>
        <taxon>Stenosarchaea group</taxon>
        <taxon>Methanomicrobia</taxon>
        <taxon>Methanosarcinales</taxon>
        <taxon>Methanosarcinaceae</taxon>
        <taxon>Methanococcoides</taxon>
    </lineage>
</organism>
<proteinExistence type="predicted"/>
<name>A0A099T1B8_METMT</name>
<dbReference type="AlphaFoldDB" id="A0A099T1B8"/>
<dbReference type="Proteomes" id="UP000029859">
    <property type="component" value="Unassembled WGS sequence"/>
</dbReference>
<accession>A0A099T1B8</accession>
<evidence type="ECO:0000313" key="2">
    <source>
        <dbReference type="Proteomes" id="UP000029859"/>
    </source>
</evidence>
<sequence length="60" mass="6988">MKRVKITTINPLIEGEIVNTYVNGIIDDENWKIIAYDQNGNAEEYINMHSIHFRSASYED</sequence>
<protein>
    <submittedName>
        <fullName evidence="1">Uncharacterized protein</fullName>
    </submittedName>
</protein>
<gene>
    <name evidence="1" type="ORF">LI82_02680</name>
</gene>
<dbReference type="RefSeq" id="WP_048193399.1">
    <property type="nucleotide sequence ID" value="NZ_CAAGSM010000002.1"/>
</dbReference>
<reference evidence="1 2" key="1">
    <citation type="submission" date="2014-09" db="EMBL/GenBank/DDBJ databases">
        <title>Draft genome sequence of an obligately methylotrophic methanogen, Methanococcoides methylutens, isolated from marine sediment.</title>
        <authorList>
            <person name="Guan Y."/>
            <person name="Ngugi D.K."/>
            <person name="Blom J."/>
            <person name="Ali S."/>
            <person name="Ferry J.G."/>
            <person name="Stingl U."/>
        </authorList>
    </citation>
    <scope>NUCLEOTIDE SEQUENCE [LARGE SCALE GENOMIC DNA]</scope>
    <source>
        <strain evidence="1 2">DSM 2657</strain>
    </source>
</reference>
<keyword evidence="2" id="KW-1185">Reference proteome</keyword>
<comment type="caution">
    <text evidence="1">The sequence shown here is derived from an EMBL/GenBank/DDBJ whole genome shotgun (WGS) entry which is preliminary data.</text>
</comment>
<evidence type="ECO:0000313" key="1">
    <source>
        <dbReference type="EMBL" id="KGK98965.1"/>
    </source>
</evidence>
<dbReference type="EMBL" id="JRHO01000009">
    <property type="protein sequence ID" value="KGK98965.1"/>
    <property type="molecule type" value="Genomic_DNA"/>
</dbReference>